<gene>
    <name evidence="1" type="ORF">CR205_09195</name>
</gene>
<dbReference type="EMBL" id="PDOF01000001">
    <property type="protein sequence ID" value="PYZ98731.1"/>
    <property type="molecule type" value="Genomic_DNA"/>
</dbReference>
<proteinExistence type="predicted"/>
<accession>A0A2W0HCZ3</accession>
<name>A0A2W0HCZ3_9BACI</name>
<sequence length="76" mass="8605">MGEAGIISVIQSCTYFIRLFSDRLLFSALQADAFRGQRLSLLGNITLRGLRRLLFPQESRPFATKLKLVKATIFTK</sequence>
<evidence type="ECO:0000313" key="1">
    <source>
        <dbReference type="EMBL" id="PYZ98731.1"/>
    </source>
</evidence>
<protein>
    <submittedName>
        <fullName evidence="1">Uncharacterized protein</fullName>
    </submittedName>
</protein>
<keyword evidence="2" id="KW-1185">Reference proteome</keyword>
<evidence type="ECO:0000313" key="2">
    <source>
        <dbReference type="Proteomes" id="UP000248066"/>
    </source>
</evidence>
<reference evidence="1 2" key="1">
    <citation type="submission" date="2017-10" db="EMBL/GenBank/DDBJ databases">
        <title>Bacillus sp. nov., a halophilic bacterium isolated from a Yangshapao Lake.</title>
        <authorList>
            <person name="Wang H."/>
        </authorList>
    </citation>
    <scope>NUCLEOTIDE SEQUENCE [LARGE SCALE GENOMIC DNA]</scope>
    <source>
        <strain evidence="1 2">YSP-3</strain>
    </source>
</reference>
<dbReference type="Proteomes" id="UP000248066">
    <property type="component" value="Unassembled WGS sequence"/>
</dbReference>
<organism evidence="1 2">
    <name type="scientific">Alteribacter lacisalsi</name>
    <dbReference type="NCBI Taxonomy" id="2045244"/>
    <lineage>
        <taxon>Bacteria</taxon>
        <taxon>Bacillati</taxon>
        <taxon>Bacillota</taxon>
        <taxon>Bacilli</taxon>
        <taxon>Bacillales</taxon>
        <taxon>Bacillaceae</taxon>
        <taxon>Alteribacter</taxon>
    </lineage>
</organism>
<comment type="caution">
    <text evidence="1">The sequence shown here is derived from an EMBL/GenBank/DDBJ whole genome shotgun (WGS) entry which is preliminary data.</text>
</comment>
<dbReference type="AlphaFoldDB" id="A0A2W0HCZ3"/>